<proteinExistence type="predicted"/>
<accession>A0A8S9MA55</accession>
<gene>
    <name evidence="1" type="ORF">F2Q70_00008406</name>
</gene>
<protein>
    <submittedName>
        <fullName evidence="1">Uncharacterized protein</fullName>
    </submittedName>
</protein>
<name>A0A8S9MA55_BRACR</name>
<reference evidence="1" key="1">
    <citation type="submission" date="2019-12" db="EMBL/GenBank/DDBJ databases">
        <title>Genome sequencing and annotation of Brassica cretica.</title>
        <authorList>
            <person name="Studholme D.J."/>
            <person name="Sarris P.F."/>
        </authorList>
    </citation>
    <scope>NUCLEOTIDE SEQUENCE</scope>
    <source>
        <strain evidence="1">PFS-102/07</strain>
        <tissue evidence="1">Leaf</tissue>
    </source>
</reference>
<evidence type="ECO:0000313" key="1">
    <source>
        <dbReference type="EMBL" id="KAF2614086.1"/>
    </source>
</evidence>
<organism evidence="1">
    <name type="scientific">Brassica cretica</name>
    <name type="common">Mustard</name>
    <dbReference type="NCBI Taxonomy" id="69181"/>
    <lineage>
        <taxon>Eukaryota</taxon>
        <taxon>Viridiplantae</taxon>
        <taxon>Streptophyta</taxon>
        <taxon>Embryophyta</taxon>
        <taxon>Tracheophyta</taxon>
        <taxon>Spermatophyta</taxon>
        <taxon>Magnoliopsida</taxon>
        <taxon>eudicotyledons</taxon>
        <taxon>Gunneridae</taxon>
        <taxon>Pentapetalae</taxon>
        <taxon>rosids</taxon>
        <taxon>malvids</taxon>
        <taxon>Brassicales</taxon>
        <taxon>Brassicaceae</taxon>
        <taxon>Brassiceae</taxon>
        <taxon>Brassica</taxon>
    </lineage>
</organism>
<dbReference type="EMBL" id="QGKY02000089">
    <property type="protein sequence ID" value="KAF2614086.1"/>
    <property type="molecule type" value="Genomic_DNA"/>
</dbReference>
<sequence>MEGGSEVWKEARETPGAFVQNPTCPVCRTSPLPTPLAEVVSLASSVATIRMS</sequence>
<dbReference type="AlphaFoldDB" id="A0A8S9MA55"/>
<comment type="caution">
    <text evidence="1">The sequence shown here is derived from an EMBL/GenBank/DDBJ whole genome shotgun (WGS) entry which is preliminary data.</text>
</comment>